<dbReference type="Pfam" id="PF08263">
    <property type="entry name" value="LRRNT_2"/>
    <property type="match status" value="1"/>
</dbReference>
<feature type="domain" description="Leucine-rich repeat-containing N-terminal plant-type" evidence="14">
    <location>
        <begin position="50"/>
        <end position="85"/>
    </location>
</feature>
<dbReference type="FunFam" id="3.80.10.10:FF:000649">
    <property type="entry name" value="Leucine Rich Repeat family protein"/>
    <property type="match status" value="1"/>
</dbReference>
<comment type="subcellular location">
    <subcellularLocation>
        <location evidence="1">Cell membrane</location>
        <topology evidence="1">Single-pass type I membrane protein</topology>
    </subcellularLocation>
</comment>
<keyword evidence="4" id="KW-0433">Leucine-rich repeat</keyword>
<dbReference type="AlphaFoldDB" id="A0AA88DLK5"/>
<dbReference type="InterPro" id="IPR046956">
    <property type="entry name" value="RLP23-like"/>
</dbReference>
<evidence type="ECO:0000256" key="13">
    <source>
        <dbReference type="SAM" id="SignalP"/>
    </source>
</evidence>
<name>A0AA88DLK5_FICCA</name>
<evidence type="ECO:0000256" key="1">
    <source>
        <dbReference type="ARBA" id="ARBA00004251"/>
    </source>
</evidence>
<keyword evidence="7" id="KW-0677">Repeat</keyword>
<evidence type="ECO:0000256" key="3">
    <source>
        <dbReference type="ARBA" id="ARBA00022475"/>
    </source>
</evidence>
<evidence type="ECO:0000256" key="12">
    <source>
        <dbReference type="SAM" id="Phobius"/>
    </source>
</evidence>
<keyword evidence="9 12" id="KW-0472">Membrane</keyword>
<dbReference type="SUPFAM" id="SSF52047">
    <property type="entry name" value="RNI-like"/>
    <property type="match status" value="1"/>
</dbReference>
<accession>A0AA88DLK5</accession>
<keyword evidence="5 12" id="KW-0812">Transmembrane</keyword>
<dbReference type="InterPro" id="IPR032675">
    <property type="entry name" value="LRR_dom_sf"/>
</dbReference>
<dbReference type="InterPro" id="IPR003591">
    <property type="entry name" value="Leu-rich_rpt_typical-subtyp"/>
</dbReference>
<reference evidence="16" key="1">
    <citation type="submission" date="2023-07" db="EMBL/GenBank/DDBJ databases">
        <title>draft genome sequence of fig (Ficus carica).</title>
        <authorList>
            <person name="Takahashi T."/>
            <person name="Nishimura K."/>
        </authorList>
    </citation>
    <scope>NUCLEOTIDE SEQUENCE</scope>
</reference>
<feature type="domain" description="Disease resistance R13L4/SHOC-2-like LRR" evidence="15">
    <location>
        <begin position="191"/>
        <end position="339"/>
    </location>
</feature>
<dbReference type="Pfam" id="PF00560">
    <property type="entry name" value="LRR_1"/>
    <property type="match status" value="13"/>
</dbReference>
<dbReference type="PANTHER" id="PTHR48063">
    <property type="entry name" value="LRR RECEPTOR-LIKE KINASE"/>
    <property type="match status" value="1"/>
</dbReference>
<dbReference type="SUPFAM" id="SSF52058">
    <property type="entry name" value="L domain-like"/>
    <property type="match status" value="1"/>
</dbReference>
<feature type="transmembrane region" description="Helical" evidence="12">
    <location>
        <begin position="965"/>
        <end position="988"/>
    </location>
</feature>
<evidence type="ECO:0000256" key="6">
    <source>
        <dbReference type="ARBA" id="ARBA00022729"/>
    </source>
</evidence>
<keyword evidence="3" id="KW-1003">Cell membrane</keyword>
<evidence type="ECO:0000256" key="7">
    <source>
        <dbReference type="ARBA" id="ARBA00022737"/>
    </source>
</evidence>
<keyword evidence="6 13" id="KW-0732">Signal</keyword>
<feature type="chain" id="PRO_5041717553" evidence="13">
    <location>
        <begin position="38"/>
        <end position="1025"/>
    </location>
</feature>
<dbReference type="FunFam" id="3.80.10.10:FF:000111">
    <property type="entry name" value="LRR receptor-like serine/threonine-protein kinase ERECTA"/>
    <property type="match status" value="1"/>
</dbReference>
<evidence type="ECO:0000256" key="10">
    <source>
        <dbReference type="ARBA" id="ARBA00023170"/>
    </source>
</evidence>
<comment type="caution">
    <text evidence="16">The sequence shown here is derived from an EMBL/GenBank/DDBJ whole genome shotgun (WGS) entry which is preliminary data.</text>
</comment>
<feature type="signal peptide" evidence="13">
    <location>
        <begin position="1"/>
        <end position="37"/>
    </location>
</feature>
<evidence type="ECO:0000256" key="8">
    <source>
        <dbReference type="ARBA" id="ARBA00022989"/>
    </source>
</evidence>
<gene>
    <name evidence="16" type="ORF">TIFTF001_026638</name>
</gene>
<dbReference type="InterPro" id="IPR055414">
    <property type="entry name" value="LRR_R13L4/SHOC2-like"/>
</dbReference>
<evidence type="ECO:0000259" key="15">
    <source>
        <dbReference type="Pfam" id="PF23598"/>
    </source>
</evidence>
<dbReference type="Gene3D" id="3.80.10.10">
    <property type="entry name" value="Ribonuclease Inhibitor"/>
    <property type="match status" value="4"/>
</dbReference>
<dbReference type="InterPro" id="IPR001611">
    <property type="entry name" value="Leu-rich_rpt"/>
</dbReference>
<feature type="domain" description="Disease resistance R13L4/SHOC-2-like LRR" evidence="15">
    <location>
        <begin position="356"/>
        <end position="510"/>
    </location>
</feature>
<evidence type="ECO:0000313" key="16">
    <source>
        <dbReference type="EMBL" id="GMN57537.1"/>
    </source>
</evidence>
<keyword evidence="17" id="KW-1185">Reference proteome</keyword>
<keyword evidence="10" id="KW-0675">Receptor</keyword>
<dbReference type="Pfam" id="PF23598">
    <property type="entry name" value="LRR_14"/>
    <property type="match status" value="2"/>
</dbReference>
<dbReference type="PRINTS" id="PR00019">
    <property type="entry name" value="LEURICHRPT"/>
</dbReference>
<dbReference type="EMBL" id="BTGU01000070">
    <property type="protein sequence ID" value="GMN57537.1"/>
    <property type="molecule type" value="Genomic_DNA"/>
</dbReference>
<proteinExistence type="inferred from homology"/>
<dbReference type="FunFam" id="3.80.10.10:FF:000383">
    <property type="entry name" value="Leucine-rich repeat receptor protein kinase EMS1"/>
    <property type="match status" value="2"/>
</dbReference>
<evidence type="ECO:0000259" key="14">
    <source>
        <dbReference type="Pfam" id="PF08263"/>
    </source>
</evidence>
<dbReference type="SMART" id="SM00365">
    <property type="entry name" value="LRR_SD22"/>
    <property type="match status" value="5"/>
</dbReference>
<dbReference type="InterPro" id="IPR013210">
    <property type="entry name" value="LRR_N_plant-typ"/>
</dbReference>
<dbReference type="Proteomes" id="UP001187192">
    <property type="component" value="Unassembled WGS sequence"/>
</dbReference>
<sequence length="1025" mass="114155">MHAFMHITRMRHSRTLFIQLLLVVLIIVLWDVGLCRGDRLLHDSGCKDIERKALLMFRQGLTDPSGRLSSWVGKDCCKWRGVICNNRTGHVDKLKLRNPYPDMDSDGDEGAVHALSGEINPSLLALKELIYLDLSMNDFGGSKIPSFIGSLGKLRYLNLSGASFGGDIPPSLGNLSRLNYLDLSDNYYVQSNGNDLRWLSNIFALKYLDLGGWDLTKSTTHWLQTVNHLTKLLELRLPGCQLSNLPLNLPLVNFTSLLVLDLSNNDFKSKIPHWLFNLKSLVILDLSSNNFSGVLPNAISNLTVLQKIDLTDNNIGDRLQTNLGKLCNLRTLKLSGNNFTGEITDLVGYLSRCSNRSLETLDLGYNQLTGTLPNSLGYFHSLKYLNLLSNSFQGPIPKSIQNLTSVEEIRLSDNQMRGNIPESLGQLSKLVLLDISKNKWEGVITEAHLVNLSSLKELSLINNKQSLHISLAFNISSSWLPVFKLSYLEIRYCELGPRFPSWLKNQNELDTLILSHAKISDTIPSWFLGLDLKLFQIDLSYNQLSGRVPNSFEYQYPASADLSSNHFMGPLQLWSPNIIVLNMRDNQFSGPIPPDIGEVMPFLLDLDLSGNSLGGTIPLSIGNLTRLTSLVISGNQLSGEIPDFWDSLSVLNILDISNNSLSGTIPLTMGSLSFLGYLVLSNNILLGELPSSLQNCSDLGILDLSYNKLSGKFPPWVGEKMSSLFILRLRSNSFTGDVPSQLCQLSNLHILDLSHNNLSGQIPHCIGNLSGMKSAFSKEDTERYLGLVLDGRDTEYSSVVYIVRIEVVAKGSVLEYSSTLYLVKCLDLSNNNLSGEIPKELTSLINLGTLNLSMNHLTGNIPSHIGKLEQLETLDLSRNQLSGPIPQGMSSLTFLNHLNLSYNNLSGEIPTTNQFQTFNDPSIYRGNVELCGNPLPDTCHGNYSHGEEDREEKECGEEDDMFEKLGIFISAVVGFAVGFWAVCGSLIIKESWRDAYFCFFDKVKDQALSFCRRAFLHVHEKRPWD</sequence>
<evidence type="ECO:0000256" key="4">
    <source>
        <dbReference type="ARBA" id="ARBA00022614"/>
    </source>
</evidence>
<evidence type="ECO:0000256" key="5">
    <source>
        <dbReference type="ARBA" id="ARBA00022692"/>
    </source>
</evidence>
<dbReference type="GO" id="GO:0005886">
    <property type="term" value="C:plasma membrane"/>
    <property type="evidence" value="ECO:0007669"/>
    <property type="project" value="UniProtKB-SubCell"/>
</dbReference>
<comment type="similarity">
    <text evidence="2">Belongs to the RLP family.</text>
</comment>
<evidence type="ECO:0000313" key="17">
    <source>
        <dbReference type="Proteomes" id="UP001187192"/>
    </source>
</evidence>
<keyword evidence="8 12" id="KW-1133">Transmembrane helix</keyword>
<dbReference type="FunFam" id="3.80.10.10:FF:000095">
    <property type="entry name" value="LRR receptor-like serine/threonine-protein kinase GSO1"/>
    <property type="match status" value="1"/>
</dbReference>
<dbReference type="SMART" id="SM00369">
    <property type="entry name" value="LRR_TYP"/>
    <property type="match status" value="12"/>
</dbReference>
<dbReference type="PANTHER" id="PTHR48063:SF81">
    <property type="entry name" value="LEUCINE-RICH REPEAT-CONTAINING N-TERMINAL PLANT-TYPE DOMAIN-CONTAINING PROTEIN"/>
    <property type="match status" value="1"/>
</dbReference>
<protein>
    <submittedName>
        <fullName evidence="16">Uncharacterized protein</fullName>
    </submittedName>
</protein>
<evidence type="ECO:0000256" key="11">
    <source>
        <dbReference type="ARBA" id="ARBA00023180"/>
    </source>
</evidence>
<organism evidence="16 17">
    <name type="scientific">Ficus carica</name>
    <name type="common">Common fig</name>
    <dbReference type="NCBI Taxonomy" id="3494"/>
    <lineage>
        <taxon>Eukaryota</taxon>
        <taxon>Viridiplantae</taxon>
        <taxon>Streptophyta</taxon>
        <taxon>Embryophyta</taxon>
        <taxon>Tracheophyta</taxon>
        <taxon>Spermatophyta</taxon>
        <taxon>Magnoliopsida</taxon>
        <taxon>eudicotyledons</taxon>
        <taxon>Gunneridae</taxon>
        <taxon>Pentapetalae</taxon>
        <taxon>rosids</taxon>
        <taxon>fabids</taxon>
        <taxon>Rosales</taxon>
        <taxon>Moraceae</taxon>
        <taxon>Ficeae</taxon>
        <taxon>Ficus</taxon>
    </lineage>
</organism>
<evidence type="ECO:0000256" key="9">
    <source>
        <dbReference type="ARBA" id="ARBA00023136"/>
    </source>
</evidence>
<keyword evidence="11" id="KW-0325">Glycoprotein</keyword>
<evidence type="ECO:0000256" key="2">
    <source>
        <dbReference type="ARBA" id="ARBA00009592"/>
    </source>
</evidence>